<organism evidence="1">
    <name type="scientific">Arundo donax</name>
    <name type="common">Giant reed</name>
    <name type="synonym">Donax arundinaceus</name>
    <dbReference type="NCBI Taxonomy" id="35708"/>
    <lineage>
        <taxon>Eukaryota</taxon>
        <taxon>Viridiplantae</taxon>
        <taxon>Streptophyta</taxon>
        <taxon>Embryophyta</taxon>
        <taxon>Tracheophyta</taxon>
        <taxon>Spermatophyta</taxon>
        <taxon>Magnoliopsida</taxon>
        <taxon>Liliopsida</taxon>
        <taxon>Poales</taxon>
        <taxon>Poaceae</taxon>
        <taxon>PACMAD clade</taxon>
        <taxon>Arundinoideae</taxon>
        <taxon>Arundineae</taxon>
        <taxon>Arundo</taxon>
    </lineage>
</organism>
<dbReference type="EMBL" id="GBRH01262271">
    <property type="protein sequence ID" value="JAD35624.1"/>
    <property type="molecule type" value="Transcribed_RNA"/>
</dbReference>
<proteinExistence type="predicted"/>
<dbReference type="AlphaFoldDB" id="A0A0A8Z8B8"/>
<reference evidence="1" key="2">
    <citation type="journal article" date="2015" name="Data Brief">
        <title>Shoot transcriptome of the giant reed, Arundo donax.</title>
        <authorList>
            <person name="Barrero R.A."/>
            <person name="Guerrero F.D."/>
            <person name="Moolhuijzen P."/>
            <person name="Goolsby J.A."/>
            <person name="Tidwell J."/>
            <person name="Bellgard S.E."/>
            <person name="Bellgard M.I."/>
        </authorList>
    </citation>
    <scope>NUCLEOTIDE SEQUENCE</scope>
    <source>
        <tissue evidence="1">Shoot tissue taken approximately 20 cm above the soil surface</tissue>
    </source>
</reference>
<evidence type="ECO:0000313" key="1">
    <source>
        <dbReference type="EMBL" id="JAD35624.1"/>
    </source>
</evidence>
<reference evidence="1" key="1">
    <citation type="submission" date="2014-09" db="EMBL/GenBank/DDBJ databases">
        <authorList>
            <person name="Magalhaes I.L.F."/>
            <person name="Oliveira U."/>
            <person name="Santos F.R."/>
            <person name="Vidigal T.H.D.A."/>
            <person name="Brescovit A.D."/>
            <person name="Santos A.J."/>
        </authorList>
    </citation>
    <scope>NUCLEOTIDE SEQUENCE</scope>
    <source>
        <tissue evidence="1">Shoot tissue taken approximately 20 cm above the soil surface</tissue>
    </source>
</reference>
<protein>
    <submittedName>
        <fullName evidence="1">Uncharacterized protein</fullName>
    </submittedName>
</protein>
<accession>A0A0A8Z8B8</accession>
<sequence>MMACLEQHPWLRQTRLPWCCLGQCCNLIWWKRRCQQLRHWQCILRWPHYPWLHQ</sequence>
<name>A0A0A8Z8B8_ARUDO</name>